<dbReference type="GO" id="GO:0006508">
    <property type="term" value="P:proteolysis"/>
    <property type="evidence" value="ECO:0007669"/>
    <property type="project" value="UniProtKB-KW"/>
</dbReference>
<keyword evidence="3" id="KW-0645">Protease</keyword>
<evidence type="ECO:0000259" key="10">
    <source>
        <dbReference type="PROSITE" id="PS50249"/>
    </source>
</evidence>
<accession>A0AAP0FXT4</accession>
<evidence type="ECO:0000256" key="3">
    <source>
        <dbReference type="ARBA" id="ARBA00022670"/>
    </source>
</evidence>
<dbReference type="PANTHER" id="PTHR12947">
    <property type="entry name" value="AMSH-LIKE PROTEASE"/>
    <property type="match status" value="1"/>
</dbReference>
<dbReference type="SMART" id="SM00232">
    <property type="entry name" value="JAB_MPN"/>
    <property type="match status" value="1"/>
</dbReference>
<dbReference type="PROSITE" id="PS50249">
    <property type="entry name" value="MPN"/>
    <property type="match status" value="1"/>
</dbReference>
<dbReference type="GO" id="GO:0140492">
    <property type="term" value="F:metal-dependent deubiquitinase activity"/>
    <property type="evidence" value="ECO:0007669"/>
    <property type="project" value="InterPro"/>
</dbReference>
<proteinExistence type="inferred from homology"/>
<comment type="similarity">
    <text evidence="2">Belongs to the peptidase M67C family.</text>
</comment>
<dbReference type="SUPFAM" id="SSF102712">
    <property type="entry name" value="JAB1/MPN domain"/>
    <property type="match status" value="1"/>
</dbReference>
<evidence type="ECO:0000256" key="9">
    <source>
        <dbReference type="SAM" id="SignalP"/>
    </source>
</evidence>
<evidence type="ECO:0000256" key="4">
    <source>
        <dbReference type="ARBA" id="ARBA00022723"/>
    </source>
</evidence>
<evidence type="ECO:0000256" key="8">
    <source>
        <dbReference type="ARBA" id="ARBA00023049"/>
    </source>
</evidence>
<dbReference type="FunFam" id="3.40.140.10:FF:000046">
    <property type="entry name" value="AMSH-like ubiquitin thioesterase 2"/>
    <property type="match status" value="1"/>
</dbReference>
<comment type="cofactor">
    <cofactor evidence="1">
        <name>Zn(2+)</name>
        <dbReference type="ChEBI" id="CHEBI:29105"/>
    </cofactor>
</comment>
<feature type="chain" id="PRO_5043006843" evidence="9">
    <location>
        <begin position="22"/>
        <end position="394"/>
    </location>
</feature>
<dbReference type="GO" id="GO:0061578">
    <property type="term" value="F:K63-linked deubiquitinase activity"/>
    <property type="evidence" value="ECO:0007669"/>
    <property type="project" value="InterPro"/>
</dbReference>
<dbReference type="CDD" id="cd08066">
    <property type="entry name" value="MPN_AMSH_like"/>
    <property type="match status" value="1"/>
</dbReference>
<dbReference type="PANTHER" id="PTHR12947:SF13">
    <property type="entry name" value="FI19924P1"/>
    <property type="match status" value="1"/>
</dbReference>
<dbReference type="InterPro" id="IPR000555">
    <property type="entry name" value="JAMM/MPN+_dom"/>
</dbReference>
<dbReference type="Pfam" id="PF01398">
    <property type="entry name" value="JAB"/>
    <property type="match status" value="1"/>
</dbReference>
<keyword evidence="4" id="KW-0479">Metal-binding</keyword>
<dbReference type="GO" id="GO:0046872">
    <property type="term" value="F:metal ion binding"/>
    <property type="evidence" value="ECO:0007669"/>
    <property type="project" value="UniProtKB-KW"/>
</dbReference>
<evidence type="ECO:0000256" key="2">
    <source>
        <dbReference type="ARBA" id="ARBA00010981"/>
    </source>
</evidence>
<dbReference type="GO" id="GO:0070536">
    <property type="term" value="P:protein K63-linked deubiquitination"/>
    <property type="evidence" value="ECO:0007669"/>
    <property type="project" value="InterPro"/>
</dbReference>
<name>A0AAP0FXT4_9ASPA</name>
<keyword evidence="6" id="KW-0378">Hydrolase</keyword>
<evidence type="ECO:0000256" key="6">
    <source>
        <dbReference type="ARBA" id="ARBA00022801"/>
    </source>
</evidence>
<evidence type="ECO:0000313" key="12">
    <source>
        <dbReference type="Proteomes" id="UP001418222"/>
    </source>
</evidence>
<keyword evidence="12" id="KW-1185">Reference proteome</keyword>
<evidence type="ECO:0000256" key="5">
    <source>
        <dbReference type="ARBA" id="ARBA00022786"/>
    </source>
</evidence>
<feature type="domain" description="MPN" evidence="10">
    <location>
        <begin position="214"/>
        <end position="344"/>
    </location>
</feature>
<reference evidence="11 12" key="1">
    <citation type="journal article" date="2022" name="Nat. Plants">
        <title>Genomes of leafy and leafless Platanthera orchids illuminate the evolution of mycoheterotrophy.</title>
        <authorList>
            <person name="Li M.H."/>
            <person name="Liu K.W."/>
            <person name="Li Z."/>
            <person name="Lu H.C."/>
            <person name="Ye Q.L."/>
            <person name="Zhang D."/>
            <person name="Wang J.Y."/>
            <person name="Li Y.F."/>
            <person name="Zhong Z.M."/>
            <person name="Liu X."/>
            <person name="Yu X."/>
            <person name="Liu D.K."/>
            <person name="Tu X.D."/>
            <person name="Liu B."/>
            <person name="Hao Y."/>
            <person name="Liao X.Y."/>
            <person name="Jiang Y.T."/>
            <person name="Sun W.H."/>
            <person name="Chen J."/>
            <person name="Chen Y.Q."/>
            <person name="Ai Y."/>
            <person name="Zhai J.W."/>
            <person name="Wu S.S."/>
            <person name="Zhou Z."/>
            <person name="Hsiao Y.Y."/>
            <person name="Wu W.L."/>
            <person name="Chen Y.Y."/>
            <person name="Lin Y.F."/>
            <person name="Hsu J.L."/>
            <person name="Li C.Y."/>
            <person name="Wang Z.W."/>
            <person name="Zhao X."/>
            <person name="Zhong W.Y."/>
            <person name="Ma X.K."/>
            <person name="Ma L."/>
            <person name="Huang J."/>
            <person name="Chen G.Z."/>
            <person name="Huang M.Z."/>
            <person name="Huang L."/>
            <person name="Peng D.H."/>
            <person name="Luo Y.B."/>
            <person name="Zou S.Q."/>
            <person name="Chen S.P."/>
            <person name="Lan S."/>
            <person name="Tsai W.C."/>
            <person name="Van de Peer Y."/>
            <person name="Liu Z.J."/>
        </authorList>
    </citation>
    <scope>NUCLEOTIDE SEQUENCE [LARGE SCALE GENOMIC DNA]</scope>
    <source>
        <strain evidence="11">Lor287</strain>
    </source>
</reference>
<protein>
    <submittedName>
        <fullName evidence="11">AMSH-like ubiquitin thioesterase 2</fullName>
    </submittedName>
</protein>
<dbReference type="Proteomes" id="UP001418222">
    <property type="component" value="Unassembled WGS sequence"/>
</dbReference>
<dbReference type="Gene3D" id="1.20.58.80">
    <property type="entry name" value="Phosphotransferase system, lactose/cellobiose-type IIA subunit"/>
    <property type="match status" value="1"/>
</dbReference>
<evidence type="ECO:0000256" key="1">
    <source>
        <dbReference type="ARBA" id="ARBA00001947"/>
    </source>
</evidence>
<keyword evidence="8" id="KW-0482">Metalloprotease</keyword>
<evidence type="ECO:0000313" key="11">
    <source>
        <dbReference type="EMBL" id="KAK8923767.1"/>
    </source>
</evidence>
<dbReference type="InterPro" id="IPR037518">
    <property type="entry name" value="MPN"/>
</dbReference>
<organism evidence="11 12">
    <name type="scientific">Platanthera zijinensis</name>
    <dbReference type="NCBI Taxonomy" id="2320716"/>
    <lineage>
        <taxon>Eukaryota</taxon>
        <taxon>Viridiplantae</taxon>
        <taxon>Streptophyta</taxon>
        <taxon>Embryophyta</taxon>
        <taxon>Tracheophyta</taxon>
        <taxon>Spermatophyta</taxon>
        <taxon>Magnoliopsida</taxon>
        <taxon>Liliopsida</taxon>
        <taxon>Asparagales</taxon>
        <taxon>Orchidaceae</taxon>
        <taxon>Orchidoideae</taxon>
        <taxon>Orchideae</taxon>
        <taxon>Orchidinae</taxon>
        <taxon>Platanthera</taxon>
    </lineage>
</organism>
<gene>
    <name evidence="11" type="primary">AMSH2</name>
    <name evidence="11" type="ORF">KSP39_PZI019490</name>
</gene>
<evidence type="ECO:0000256" key="7">
    <source>
        <dbReference type="ARBA" id="ARBA00022833"/>
    </source>
</evidence>
<feature type="signal peptide" evidence="9">
    <location>
        <begin position="1"/>
        <end position="21"/>
    </location>
</feature>
<keyword evidence="5" id="KW-0833">Ubl conjugation pathway</keyword>
<comment type="caution">
    <text evidence="11">The sequence shown here is derived from an EMBL/GenBank/DDBJ whole genome shotgun (WGS) entry which is preliminary data.</text>
</comment>
<keyword evidence="9" id="KW-0732">Signal</keyword>
<dbReference type="Gene3D" id="3.40.140.10">
    <property type="entry name" value="Cytidine Deaminase, domain 2"/>
    <property type="match status" value="1"/>
</dbReference>
<dbReference type="GO" id="GO:0016020">
    <property type="term" value="C:membrane"/>
    <property type="evidence" value="ECO:0007669"/>
    <property type="project" value="TreeGrafter"/>
</dbReference>
<dbReference type="GO" id="GO:0005768">
    <property type="term" value="C:endosome"/>
    <property type="evidence" value="ECO:0007669"/>
    <property type="project" value="TreeGrafter"/>
</dbReference>
<dbReference type="InterPro" id="IPR044098">
    <property type="entry name" value="STAMBP/STALP-like_MPN"/>
</dbReference>
<keyword evidence="7" id="KW-0862">Zinc</keyword>
<sequence length="394" mass="43933">MSVSVAVAFLAVTFIVPFLSSLRDPHQKKTNEADVYRELGDSEGLRQALSRYSRIISETIPHHPSYSGNSNELHHHKKILQRIAKELENLNSQNAGENDGSSRCSTGCYRQTESDSHNSHTDRKDIYQSVCEAARRTRSTTSTYSSTTFQDTSINRHFGINVNYGEHYSPSPSLLCVEAPPIIGHVSRVTFPEPDKLDVKSCEEFSTSSAIKDIHLSAGLMEEFMELAKANTEKDLETCGILGASLKNHTYYITALLMPKQESTANSCQALNEEEIHAILDGESLFPAGWIHTHPSQTCFLSSIDVHTQYSYQVMLPEAVAIVMAPNDSERKSGIFRLSDPGGIDVVRHCPERGFHSHQETADGTPIYEICSDVHINPNLTFDIFDMRLRPAED</sequence>
<dbReference type="AlphaFoldDB" id="A0AAP0FXT4"/>
<dbReference type="EMBL" id="JBBWWQ010000017">
    <property type="protein sequence ID" value="KAK8923767.1"/>
    <property type="molecule type" value="Genomic_DNA"/>
</dbReference>